<dbReference type="EMBL" id="JACEGA010000001">
    <property type="protein sequence ID" value="MBB2181977.1"/>
    <property type="molecule type" value="Genomic_DNA"/>
</dbReference>
<dbReference type="AlphaFoldDB" id="A0A839JXN0"/>
<proteinExistence type="predicted"/>
<comment type="caution">
    <text evidence="2">The sequence shown here is derived from an EMBL/GenBank/DDBJ whole genome shotgun (WGS) entry which is preliminary data.</text>
</comment>
<keyword evidence="1" id="KW-0472">Membrane</keyword>
<protein>
    <submittedName>
        <fullName evidence="2">Uncharacterized protein</fullName>
    </submittedName>
</protein>
<feature type="transmembrane region" description="Helical" evidence="1">
    <location>
        <begin position="19"/>
        <end position="40"/>
    </location>
</feature>
<evidence type="ECO:0000313" key="2">
    <source>
        <dbReference type="EMBL" id="MBB2181977.1"/>
    </source>
</evidence>
<reference evidence="2 3" key="1">
    <citation type="submission" date="2020-07" db="EMBL/GenBank/DDBJ databases">
        <title>Characterization and genome sequencing of isolate MD1, a novel member within the family Lachnospiraceae.</title>
        <authorList>
            <person name="Rettenmaier R."/>
            <person name="Di Bello L."/>
            <person name="Zinser C."/>
            <person name="Scheitz K."/>
            <person name="Liebl W."/>
            <person name="Zverlov V."/>
        </authorList>
    </citation>
    <scope>NUCLEOTIDE SEQUENCE [LARGE SCALE GENOMIC DNA]</scope>
    <source>
        <strain evidence="2 3">MD1</strain>
    </source>
</reference>
<evidence type="ECO:0000313" key="3">
    <source>
        <dbReference type="Proteomes" id="UP000574276"/>
    </source>
</evidence>
<keyword evidence="3" id="KW-1185">Reference proteome</keyword>
<evidence type="ECO:0000256" key="1">
    <source>
        <dbReference type="SAM" id="Phobius"/>
    </source>
</evidence>
<organism evidence="2 3">
    <name type="scientific">Variimorphobacter saccharofermentans</name>
    <dbReference type="NCBI Taxonomy" id="2755051"/>
    <lineage>
        <taxon>Bacteria</taxon>
        <taxon>Bacillati</taxon>
        <taxon>Bacillota</taxon>
        <taxon>Clostridia</taxon>
        <taxon>Lachnospirales</taxon>
        <taxon>Lachnospiraceae</taxon>
        <taxon>Variimorphobacter</taxon>
    </lineage>
</organism>
<accession>A0A839JXN0</accession>
<gene>
    <name evidence="2" type="ORF">H0486_03695</name>
</gene>
<dbReference type="Proteomes" id="UP000574276">
    <property type="component" value="Unassembled WGS sequence"/>
</dbReference>
<keyword evidence="1" id="KW-1133">Transmembrane helix</keyword>
<keyword evidence="1" id="KW-0812">Transmembrane</keyword>
<sequence>MEETLLENTPKNPRNIKQYGLACIMIIVLLLCFLTAISWLHPRYYYDLRQGFVDAAHAKPIYYLKKSVSVDPNTNLTLDFLVVYDDSVYLLASSDPSQTFSIRYGNIQNETTSDNPETNWSMQFVDNDIQIENNQIELTINEIPVLLKLDPVPAYSELDYRRMKRSQFNELEIVQIPLENDRYYVYGLSFTSDKYPNTDFQVGITQQTIKNTNQSLLQYKQYQNLYLIPREEQGPFHITSDYYWAYRSYNDPSDETSEQSEQDRERVRILLPSENMTLEKKQQFTLYDYSVIVHKVTRDKNNIIIDYTVSSENNDKIYLYLNPIDPLPFNGSLPEGETFRLEINTEEYYEEDTLALTMNSVGILVECKDILLELPVD</sequence>
<dbReference type="RefSeq" id="WP_228351713.1">
    <property type="nucleotide sequence ID" value="NZ_JACEGA010000001.1"/>
</dbReference>
<name>A0A839JXN0_9FIRM</name>